<dbReference type="Proteomes" id="UP000275078">
    <property type="component" value="Unassembled WGS sequence"/>
</dbReference>
<keyword evidence="3" id="KW-1185">Reference proteome</keyword>
<protein>
    <submittedName>
        <fullName evidence="2">Uncharacterized protein</fullName>
    </submittedName>
</protein>
<gene>
    <name evidence="2" type="ORF">BJ508DRAFT_420062</name>
</gene>
<name>A0A3N4HFQ3_ASCIM</name>
<accession>A0A3N4HFQ3</accession>
<evidence type="ECO:0000256" key="1">
    <source>
        <dbReference type="SAM" id="MobiDB-lite"/>
    </source>
</evidence>
<dbReference type="EMBL" id="ML119998">
    <property type="protein sequence ID" value="RPA70970.1"/>
    <property type="molecule type" value="Genomic_DNA"/>
</dbReference>
<reference evidence="2 3" key="1">
    <citation type="journal article" date="2018" name="Nat. Ecol. Evol.">
        <title>Pezizomycetes genomes reveal the molecular basis of ectomycorrhizal truffle lifestyle.</title>
        <authorList>
            <person name="Murat C."/>
            <person name="Payen T."/>
            <person name="Noel B."/>
            <person name="Kuo A."/>
            <person name="Morin E."/>
            <person name="Chen J."/>
            <person name="Kohler A."/>
            <person name="Krizsan K."/>
            <person name="Balestrini R."/>
            <person name="Da Silva C."/>
            <person name="Montanini B."/>
            <person name="Hainaut M."/>
            <person name="Levati E."/>
            <person name="Barry K.W."/>
            <person name="Belfiori B."/>
            <person name="Cichocki N."/>
            <person name="Clum A."/>
            <person name="Dockter R.B."/>
            <person name="Fauchery L."/>
            <person name="Guy J."/>
            <person name="Iotti M."/>
            <person name="Le Tacon F."/>
            <person name="Lindquist E.A."/>
            <person name="Lipzen A."/>
            <person name="Malagnac F."/>
            <person name="Mello A."/>
            <person name="Molinier V."/>
            <person name="Miyauchi S."/>
            <person name="Poulain J."/>
            <person name="Riccioni C."/>
            <person name="Rubini A."/>
            <person name="Sitrit Y."/>
            <person name="Splivallo R."/>
            <person name="Traeger S."/>
            <person name="Wang M."/>
            <person name="Zifcakova L."/>
            <person name="Wipf D."/>
            <person name="Zambonelli A."/>
            <person name="Paolocci F."/>
            <person name="Nowrousian M."/>
            <person name="Ottonello S."/>
            <person name="Baldrian P."/>
            <person name="Spatafora J.W."/>
            <person name="Henrissat B."/>
            <person name="Nagy L.G."/>
            <person name="Aury J.M."/>
            <person name="Wincker P."/>
            <person name="Grigoriev I.V."/>
            <person name="Bonfante P."/>
            <person name="Martin F.M."/>
        </authorList>
    </citation>
    <scope>NUCLEOTIDE SEQUENCE [LARGE SCALE GENOMIC DNA]</scope>
    <source>
        <strain evidence="2 3">RN42</strain>
    </source>
</reference>
<organism evidence="2 3">
    <name type="scientific">Ascobolus immersus RN42</name>
    <dbReference type="NCBI Taxonomy" id="1160509"/>
    <lineage>
        <taxon>Eukaryota</taxon>
        <taxon>Fungi</taxon>
        <taxon>Dikarya</taxon>
        <taxon>Ascomycota</taxon>
        <taxon>Pezizomycotina</taxon>
        <taxon>Pezizomycetes</taxon>
        <taxon>Pezizales</taxon>
        <taxon>Ascobolaceae</taxon>
        <taxon>Ascobolus</taxon>
    </lineage>
</organism>
<feature type="region of interest" description="Disordered" evidence="1">
    <location>
        <begin position="107"/>
        <end position="127"/>
    </location>
</feature>
<dbReference type="AlphaFoldDB" id="A0A3N4HFQ3"/>
<sequence>MVALEVLERYGVELDRRNFEWAGVSALEVLICAYDGREKREEWRRMVEWFLRRGCELSEKLPERVSLEMRERYETNLPMVVEILRGIMEEAVINIVEEMEAWGGCESEGEEGSCGEWSGSECGSEDGGDMETFEATEMVTEIDGGECRKWSDSGCDAGGERSDGEDDGTMKASDLVVCGGEEALVLLYGEEWSTDTETGTECSEEEGLFSDVESAGSVSEYDEEVDEMVVDGEEAKADTAVLEGAVEFEVGDVEMMEVDTCQSPSDHLEQGSIGASESGTARQGRKPSKPRQRVASFITIGGRRHFRRRRARRF</sequence>
<feature type="compositionally biased region" description="Basic residues" evidence="1">
    <location>
        <begin position="283"/>
        <end position="292"/>
    </location>
</feature>
<proteinExistence type="predicted"/>
<evidence type="ECO:0000313" key="3">
    <source>
        <dbReference type="Proteomes" id="UP000275078"/>
    </source>
</evidence>
<feature type="region of interest" description="Disordered" evidence="1">
    <location>
        <begin position="263"/>
        <end position="294"/>
    </location>
</feature>
<evidence type="ECO:0000313" key="2">
    <source>
        <dbReference type="EMBL" id="RPA70970.1"/>
    </source>
</evidence>